<keyword evidence="4" id="KW-0804">Transcription</keyword>
<dbReference type="PROSITE" id="PS50863">
    <property type="entry name" value="B3"/>
    <property type="match status" value="3"/>
</dbReference>
<dbReference type="InterPro" id="IPR003340">
    <property type="entry name" value="B3_DNA-bd"/>
</dbReference>
<dbReference type="OrthoDB" id="623918at2759"/>
<dbReference type="CDD" id="cd10017">
    <property type="entry name" value="B3_DNA"/>
    <property type="match status" value="3"/>
</dbReference>
<dbReference type="SMART" id="SM01019">
    <property type="entry name" value="B3"/>
    <property type="match status" value="3"/>
</dbReference>
<accession>A0A835HMB5</accession>
<organism evidence="7 8">
    <name type="scientific">Coptis chinensis</name>
    <dbReference type="NCBI Taxonomy" id="261450"/>
    <lineage>
        <taxon>Eukaryota</taxon>
        <taxon>Viridiplantae</taxon>
        <taxon>Streptophyta</taxon>
        <taxon>Embryophyta</taxon>
        <taxon>Tracheophyta</taxon>
        <taxon>Spermatophyta</taxon>
        <taxon>Magnoliopsida</taxon>
        <taxon>Ranunculales</taxon>
        <taxon>Ranunculaceae</taxon>
        <taxon>Coptidoideae</taxon>
        <taxon>Coptis</taxon>
    </lineage>
</organism>
<evidence type="ECO:0000259" key="6">
    <source>
        <dbReference type="PROSITE" id="PS50863"/>
    </source>
</evidence>
<dbReference type="PANTHER" id="PTHR31920">
    <property type="entry name" value="B3 DOMAIN-CONTAINING"/>
    <property type="match status" value="1"/>
</dbReference>
<comment type="subcellular location">
    <subcellularLocation>
        <location evidence="1">Nucleus</location>
    </subcellularLocation>
</comment>
<name>A0A835HMB5_9MAGN</name>
<feature type="domain" description="TF-B3" evidence="6">
    <location>
        <begin position="213"/>
        <end position="307"/>
    </location>
</feature>
<dbReference type="GO" id="GO:0005634">
    <property type="term" value="C:nucleus"/>
    <property type="evidence" value="ECO:0007669"/>
    <property type="project" value="UniProtKB-SubCell"/>
</dbReference>
<comment type="caution">
    <text evidence="7">The sequence shown here is derived from an EMBL/GenBank/DDBJ whole genome shotgun (WGS) entry which is preliminary data.</text>
</comment>
<dbReference type="EMBL" id="JADFTS010000006">
    <property type="protein sequence ID" value="KAF9603485.1"/>
    <property type="molecule type" value="Genomic_DNA"/>
</dbReference>
<keyword evidence="2" id="KW-0805">Transcription regulation</keyword>
<reference evidence="7 8" key="1">
    <citation type="submission" date="2020-10" db="EMBL/GenBank/DDBJ databases">
        <title>The Coptis chinensis genome and diversification of protoberbering-type alkaloids.</title>
        <authorList>
            <person name="Wang B."/>
            <person name="Shu S."/>
            <person name="Song C."/>
            <person name="Liu Y."/>
        </authorList>
    </citation>
    <scope>NUCLEOTIDE SEQUENCE [LARGE SCALE GENOMIC DNA]</scope>
    <source>
        <strain evidence="7">HL-2020</strain>
        <tissue evidence="7">Leaf</tissue>
    </source>
</reference>
<keyword evidence="3" id="KW-0238">DNA-binding</keyword>
<feature type="domain" description="TF-B3" evidence="6">
    <location>
        <begin position="30"/>
        <end position="123"/>
    </location>
</feature>
<dbReference type="InterPro" id="IPR015300">
    <property type="entry name" value="DNA-bd_pseudobarrel_sf"/>
</dbReference>
<evidence type="ECO:0000256" key="1">
    <source>
        <dbReference type="ARBA" id="ARBA00004123"/>
    </source>
</evidence>
<dbReference type="InterPro" id="IPR050655">
    <property type="entry name" value="Plant_B3_domain"/>
</dbReference>
<evidence type="ECO:0000256" key="5">
    <source>
        <dbReference type="ARBA" id="ARBA00023242"/>
    </source>
</evidence>
<dbReference type="Gene3D" id="2.40.330.10">
    <property type="entry name" value="DNA-binding pseudobarrel domain"/>
    <property type="match status" value="3"/>
</dbReference>
<evidence type="ECO:0000256" key="3">
    <source>
        <dbReference type="ARBA" id="ARBA00023125"/>
    </source>
</evidence>
<evidence type="ECO:0000256" key="2">
    <source>
        <dbReference type="ARBA" id="ARBA00023015"/>
    </source>
</evidence>
<sequence length="451" mass="51870">MRGPYRRQGSLGANAQQGSSLQVKKMKSFGFCRIVHTSLMLEQGLMLPMKFVRKFGDELHDVAVLKVPDGKRWDVELRQSGCRIVFHNGWQEFVEHYSIATGHFLVFRYNENSDFRVSIFDTTACEICYSRYIDYLEEPNSGKETEEARPGMLGFSINKDGDNSLEELADKPSGERHSYTRATVARRLTGEAQVKNRATGLQSALEPKHPSFRVVMRSSYVNGSGRYLPVPLRFFSRYLKNGSRSLTLKSPDGHRWVVGWISFNCTIIHICKGWPKFVKGNNLEEGDICEFELIEDALLKVHIVSKCEDVSPTTKNMKVLPIHERHLRAEAFVPPKGKDIAMEASRTLKLKHPSFEVAMKSQYVKHGFLPLPKHFTRKYLRGMFNYVTLKLADEREWEIKCIFGEGRCRFSQGWSEVMRETNMKEGDLCVFELIKKNAGVFRVYVCHELED</sequence>
<evidence type="ECO:0000313" key="7">
    <source>
        <dbReference type="EMBL" id="KAF9603485.1"/>
    </source>
</evidence>
<dbReference type="GO" id="GO:0003677">
    <property type="term" value="F:DNA binding"/>
    <property type="evidence" value="ECO:0007669"/>
    <property type="project" value="UniProtKB-KW"/>
</dbReference>
<protein>
    <recommendedName>
        <fullName evidence="6">TF-B3 domain-containing protein</fullName>
    </recommendedName>
</protein>
<dbReference type="PANTHER" id="PTHR31920:SF37">
    <property type="entry name" value="B3 DOMAIN-CONTAINING TRANSCRIPTION FACTOR VRN1"/>
    <property type="match status" value="1"/>
</dbReference>
<dbReference type="AlphaFoldDB" id="A0A835HMB5"/>
<keyword evidence="8" id="KW-1185">Reference proteome</keyword>
<dbReference type="SUPFAM" id="SSF101936">
    <property type="entry name" value="DNA-binding pseudobarrel domain"/>
    <property type="match status" value="3"/>
</dbReference>
<dbReference type="Proteomes" id="UP000631114">
    <property type="component" value="Unassembled WGS sequence"/>
</dbReference>
<gene>
    <name evidence="7" type="ORF">IFM89_036758</name>
</gene>
<evidence type="ECO:0000256" key="4">
    <source>
        <dbReference type="ARBA" id="ARBA00023163"/>
    </source>
</evidence>
<dbReference type="Pfam" id="PF02362">
    <property type="entry name" value="B3"/>
    <property type="match status" value="3"/>
</dbReference>
<proteinExistence type="predicted"/>
<feature type="domain" description="TF-B3" evidence="6">
    <location>
        <begin position="354"/>
        <end position="449"/>
    </location>
</feature>
<keyword evidence="5" id="KW-0539">Nucleus</keyword>
<evidence type="ECO:0000313" key="8">
    <source>
        <dbReference type="Proteomes" id="UP000631114"/>
    </source>
</evidence>